<feature type="non-terminal residue" evidence="1">
    <location>
        <position position="1"/>
    </location>
</feature>
<dbReference type="AlphaFoldDB" id="A0ABD2NTZ5"/>
<sequence length="102" mass="12031">VRLKKTSEREQQERISLEKLKDSKVKVSEMIENMLEPNDKTADFHIENVWNNFKNSVNDTLQMNLKAERPTKKQRWMTDDILDLMTEIGIRIQSNIVGSIQK</sequence>
<dbReference type="EMBL" id="JABFTP020000144">
    <property type="protein sequence ID" value="KAL3282163.1"/>
    <property type="molecule type" value="Genomic_DNA"/>
</dbReference>
<reference evidence="1 2" key="1">
    <citation type="journal article" date="2021" name="BMC Biol.">
        <title>Horizontally acquired antibacterial genes associated with adaptive radiation of ladybird beetles.</title>
        <authorList>
            <person name="Li H.S."/>
            <person name="Tang X.F."/>
            <person name="Huang Y.H."/>
            <person name="Xu Z.Y."/>
            <person name="Chen M.L."/>
            <person name="Du X.Y."/>
            <person name="Qiu B.Y."/>
            <person name="Chen P.T."/>
            <person name="Zhang W."/>
            <person name="Slipinski A."/>
            <person name="Escalona H.E."/>
            <person name="Waterhouse R.M."/>
            <person name="Zwick A."/>
            <person name="Pang H."/>
        </authorList>
    </citation>
    <scope>NUCLEOTIDE SEQUENCE [LARGE SCALE GENOMIC DNA]</scope>
    <source>
        <strain evidence="1">SYSU2018</strain>
    </source>
</reference>
<evidence type="ECO:0000313" key="1">
    <source>
        <dbReference type="EMBL" id="KAL3282163.1"/>
    </source>
</evidence>
<organism evidence="1 2">
    <name type="scientific">Cryptolaemus montrouzieri</name>
    <dbReference type="NCBI Taxonomy" id="559131"/>
    <lineage>
        <taxon>Eukaryota</taxon>
        <taxon>Metazoa</taxon>
        <taxon>Ecdysozoa</taxon>
        <taxon>Arthropoda</taxon>
        <taxon>Hexapoda</taxon>
        <taxon>Insecta</taxon>
        <taxon>Pterygota</taxon>
        <taxon>Neoptera</taxon>
        <taxon>Endopterygota</taxon>
        <taxon>Coleoptera</taxon>
        <taxon>Polyphaga</taxon>
        <taxon>Cucujiformia</taxon>
        <taxon>Coccinelloidea</taxon>
        <taxon>Coccinellidae</taxon>
        <taxon>Scymninae</taxon>
        <taxon>Scymnini</taxon>
        <taxon>Cryptolaemus</taxon>
    </lineage>
</organism>
<dbReference type="Proteomes" id="UP001516400">
    <property type="component" value="Unassembled WGS sequence"/>
</dbReference>
<proteinExistence type="predicted"/>
<gene>
    <name evidence="1" type="ORF">HHI36_005358</name>
</gene>
<keyword evidence="2" id="KW-1185">Reference proteome</keyword>
<protein>
    <submittedName>
        <fullName evidence="1">Uncharacterized protein</fullName>
    </submittedName>
</protein>
<accession>A0ABD2NTZ5</accession>
<comment type="caution">
    <text evidence="1">The sequence shown here is derived from an EMBL/GenBank/DDBJ whole genome shotgun (WGS) entry which is preliminary data.</text>
</comment>
<evidence type="ECO:0000313" key="2">
    <source>
        <dbReference type="Proteomes" id="UP001516400"/>
    </source>
</evidence>
<name>A0ABD2NTZ5_9CUCU</name>